<evidence type="ECO:0000256" key="1">
    <source>
        <dbReference type="SAM" id="Phobius"/>
    </source>
</evidence>
<dbReference type="RefSeq" id="WP_377173752.1">
    <property type="nucleotide sequence ID" value="NZ_JBHUJA010000004.1"/>
</dbReference>
<evidence type="ECO:0000313" key="3">
    <source>
        <dbReference type="Proteomes" id="UP000604083"/>
    </source>
</evidence>
<protein>
    <submittedName>
        <fullName evidence="2">Uncharacterized protein</fullName>
    </submittedName>
</protein>
<feature type="transmembrane region" description="Helical" evidence="1">
    <location>
        <begin position="33"/>
        <end position="54"/>
    </location>
</feature>
<keyword evidence="1" id="KW-0812">Transmembrane</keyword>
<dbReference type="EMBL" id="JAENIO010000005">
    <property type="protein sequence ID" value="MBK1833077.1"/>
    <property type="molecule type" value="Genomic_DNA"/>
</dbReference>
<dbReference type="AlphaFoldDB" id="A0A934RJY6"/>
<keyword evidence="1" id="KW-0472">Membrane</keyword>
<accession>A0A934RJY6</accession>
<sequence length="93" mass="9914">MSFWSMVLVTLGVWTRWSLMAMGLDFAEADLPMLNGAMLLVGAVLIITSHLLIFVCDHLSGGEAPLAAWALVVFWVGLPVGGMLAGLVELLVS</sequence>
<dbReference type="Proteomes" id="UP000604083">
    <property type="component" value="Unassembled WGS sequence"/>
</dbReference>
<keyword evidence="3" id="KW-1185">Reference proteome</keyword>
<comment type="caution">
    <text evidence="2">The sequence shown here is derived from an EMBL/GenBank/DDBJ whole genome shotgun (WGS) entry which is preliminary data.</text>
</comment>
<keyword evidence="1" id="KW-1133">Transmembrane helix</keyword>
<feature type="transmembrane region" description="Helical" evidence="1">
    <location>
        <begin position="66"/>
        <end position="88"/>
    </location>
</feature>
<name>A0A934RJY6_9BACT</name>
<reference evidence="2" key="1">
    <citation type="submission" date="2021-01" db="EMBL/GenBank/DDBJ databases">
        <title>Modified the classification status of verrucomicrobia.</title>
        <authorList>
            <person name="Feng X."/>
        </authorList>
    </citation>
    <scope>NUCLEOTIDE SEQUENCE</scope>
    <source>
        <strain evidence="2">KCTC 12986</strain>
    </source>
</reference>
<evidence type="ECO:0000313" key="2">
    <source>
        <dbReference type="EMBL" id="MBK1833077.1"/>
    </source>
</evidence>
<organism evidence="2 3">
    <name type="scientific">Roseibacillus ishigakijimensis</name>
    <dbReference type="NCBI Taxonomy" id="454146"/>
    <lineage>
        <taxon>Bacteria</taxon>
        <taxon>Pseudomonadati</taxon>
        <taxon>Verrucomicrobiota</taxon>
        <taxon>Verrucomicrobiia</taxon>
        <taxon>Verrucomicrobiales</taxon>
        <taxon>Verrucomicrobiaceae</taxon>
        <taxon>Roseibacillus</taxon>
    </lineage>
</organism>
<proteinExistence type="predicted"/>
<gene>
    <name evidence="2" type="ORF">JIN78_03305</name>
</gene>